<evidence type="ECO:0000313" key="4">
    <source>
        <dbReference type="Proteomes" id="UP001499959"/>
    </source>
</evidence>
<organism evidence="3 4">
    <name type="scientific">Lysobacter hankyongensis</name>
    <dbReference type="NCBI Taxonomy" id="1176535"/>
    <lineage>
        <taxon>Bacteria</taxon>
        <taxon>Pseudomonadati</taxon>
        <taxon>Pseudomonadota</taxon>
        <taxon>Gammaproteobacteria</taxon>
        <taxon>Lysobacterales</taxon>
        <taxon>Lysobacteraceae</taxon>
        <taxon>Lysobacter</taxon>
    </lineage>
</organism>
<accession>A0ABP9AYC3</accession>
<feature type="compositionally biased region" description="Basic and acidic residues" evidence="1">
    <location>
        <begin position="1"/>
        <end position="17"/>
    </location>
</feature>
<feature type="region of interest" description="Disordered" evidence="1">
    <location>
        <begin position="1"/>
        <end position="45"/>
    </location>
</feature>
<gene>
    <name evidence="3" type="ORF">GCM10023307_11450</name>
</gene>
<protein>
    <submittedName>
        <fullName evidence="3">Serine hydrolase domain-containing protein</fullName>
    </submittedName>
</protein>
<name>A0ABP9AYC3_9GAMM</name>
<proteinExistence type="predicted"/>
<keyword evidence="3" id="KW-0378">Hydrolase</keyword>
<dbReference type="InterPro" id="IPR050491">
    <property type="entry name" value="AmpC-like"/>
</dbReference>
<dbReference type="Pfam" id="PF00144">
    <property type="entry name" value="Beta-lactamase"/>
    <property type="match status" value="1"/>
</dbReference>
<feature type="domain" description="Beta-lactamase-related" evidence="2">
    <location>
        <begin position="120"/>
        <end position="454"/>
    </location>
</feature>
<sequence>MRVNDRSGHHTDTDLLAKHTQGGLAMKDKTRRHRSSTSAHAQARSATALARRTGLVAMLLPLAAGLSAQTPLRWENAASSHGATIGNAGLYSSRATMARVYPGEDLRMAPLASGFEVAEFEALAQNLVNGQNVPGLAMAIVQGGRVLSARGYGITDVNRPETVDEHTVFRLASLSKSFAATATGMLINEGRLRWDSRVIDYYPTLQFSDPRASLQLTVADVLSHRVGIGHNAFDRDLERNAEYPALVRKIAYTPMQCAPGECYAYQNIAYSLIGDVVQGASGQPFEQWVAQRLFKPLGMDDASYGLEGIAASARWAKPHVRAGRGWTAVQPKPTYYRVAPAAGVNASASDMAQWLLAQGGHRPDVLSGALLATLHAPLIDTPSETRGSQWRRDRLNAAGYGLGWRVYDYVGHRVVFHGGAVQGYRGVIALMPERDLGVAILWNANSSAPSGLLPTILDRAIGATPQRWLESEPEPLEEGLYAQGLPKLPDTPAASGGAEASVSNAKPE</sequence>
<evidence type="ECO:0000313" key="3">
    <source>
        <dbReference type="EMBL" id="GAA4788030.1"/>
    </source>
</evidence>
<dbReference type="Gene3D" id="3.40.710.10">
    <property type="entry name" value="DD-peptidase/beta-lactamase superfamily"/>
    <property type="match status" value="1"/>
</dbReference>
<reference evidence="4" key="1">
    <citation type="journal article" date="2019" name="Int. J. Syst. Evol. Microbiol.">
        <title>The Global Catalogue of Microorganisms (GCM) 10K type strain sequencing project: providing services to taxonomists for standard genome sequencing and annotation.</title>
        <authorList>
            <consortium name="The Broad Institute Genomics Platform"/>
            <consortium name="The Broad Institute Genome Sequencing Center for Infectious Disease"/>
            <person name="Wu L."/>
            <person name="Ma J."/>
        </authorList>
    </citation>
    <scope>NUCLEOTIDE SEQUENCE [LARGE SCALE GENOMIC DNA]</scope>
    <source>
        <strain evidence="4">JCM 18204</strain>
    </source>
</reference>
<dbReference type="GO" id="GO:0016787">
    <property type="term" value="F:hydrolase activity"/>
    <property type="evidence" value="ECO:0007669"/>
    <property type="project" value="UniProtKB-KW"/>
</dbReference>
<dbReference type="PANTHER" id="PTHR46825:SF15">
    <property type="entry name" value="BETA-LACTAMASE-RELATED DOMAIN-CONTAINING PROTEIN"/>
    <property type="match status" value="1"/>
</dbReference>
<evidence type="ECO:0000256" key="1">
    <source>
        <dbReference type="SAM" id="MobiDB-lite"/>
    </source>
</evidence>
<dbReference type="EMBL" id="BAABJE010000002">
    <property type="protein sequence ID" value="GAA4788030.1"/>
    <property type="molecule type" value="Genomic_DNA"/>
</dbReference>
<feature type="region of interest" description="Disordered" evidence="1">
    <location>
        <begin position="472"/>
        <end position="508"/>
    </location>
</feature>
<dbReference type="PANTHER" id="PTHR46825">
    <property type="entry name" value="D-ALANYL-D-ALANINE-CARBOXYPEPTIDASE/ENDOPEPTIDASE AMPH"/>
    <property type="match status" value="1"/>
</dbReference>
<keyword evidence="4" id="KW-1185">Reference proteome</keyword>
<dbReference type="InterPro" id="IPR001466">
    <property type="entry name" value="Beta-lactam-related"/>
</dbReference>
<dbReference type="Proteomes" id="UP001499959">
    <property type="component" value="Unassembled WGS sequence"/>
</dbReference>
<dbReference type="SUPFAM" id="SSF56601">
    <property type="entry name" value="beta-lactamase/transpeptidase-like"/>
    <property type="match status" value="1"/>
</dbReference>
<comment type="caution">
    <text evidence="3">The sequence shown here is derived from an EMBL/GenBank/DDBJ whole genome shotgun (WGS) entry which is preliminary data.</text>
</comment>
<evidence type="ECO:0000259" key="2">
    <source>
        <dbReference type="Pfam" id="PF00144"/>
    </source>
</evidence>
<dbReference type="InterPro" id="IPR012338">
    <property type="entry name" value="Beta-lactam/transpept-like"/>
</dbReference>